<reference evidence="2" key="1">
    <citation type="submission" date="2016-09" db="EMBL/GenBank/DDBJ databases">
        <authorList>
            <person name="Hebert L."/>
            <person name="Moumen B."/>
        </authorList>
    </citation>
    <scope>NUCLEOTIDE SEQUENCE [LARGE SCALE GENOMIC DNA]</scope>
    <source>
        <strain evidence="2">OVI</strain>
    </source>
</reference>
<feature type="compositionally biased region" description="Basic and acidic residues" evidence="1">
    <location>
        <begin position="495"/>
        <end position="505"/>
    </location>
</feature>
<dbReference type="GO" id="GO:0031573">
    <property type="term" value="P:mitotic intra-S DNA damage checkpoint signaling"/>
    <property type="evidence" value="ECO:0007669"/>
    <property type="project" value="TreeGrafter"/>
</dbReference>
<protein>
    <submittedName>
        <fullName evidence="2">DNA repair protein Rad9, putative</fullName>
    </submittedName>
</protein>
<dbReference type="Proteomes" id="UP000195570">
    <property type="component" value="Unassembled WGS sequence"/>
</dbReference>
<evidence type="ECO:0000256" key="1">
    <source>
        <dbReference type="SAM" id="MobiDB-lite"/>
    </source>
</evidence>
<name>A0A1G4I8B1_TRYEQ</name>
<comment type="caution">
    <text evidence="2">The sequence shown here is derived from an EMBL/GenBank/DDBJ whole genome shotgun (WGS) entry which is preliminary data.</text>
</comment>
<dbReference type="GeneID" id="92379965"/>
<dbReference type="InterPro" id="IPR007268">
    <property type="entry name" value="Rad9/Ddc1"/>
</dbReference>
<keyword evidence="3" id="KW-1185">Reference proteome</keyword>
<sequence length="622" mass="67613">MLLKFTATGDFLRPFINLLQATTKQGVVLFFQPLDNVLVLRTVGPNSTLYLVASVGTEHFHEYRYDKGDATADSFAVDGILEAGKDSSAEVNNMEHHVPVLSRALLATVLRQPQGLHLISVQYSSRDGDGISKDVMQWECVCGDGIVKVFMLPLVREKLERAYVNPERYVFDACASAKTWGHFLRHLPGSQFIVVQPHDTHLELLVMNCSEAAGHEVDSKVLVRQGDLLFMRRIHRATEGNDDGYSLLPGKYAELKPLKHICLLADQLGMMIRLRSAMGGVPLFVETLTMQEAQSLKAGGAPTVSMDTVIDTTAPDLYNRGMAPISSSLRIRYAVYIPAIDIWPSSADSFDAPTDGGRRSVASTATSHRDSRDLTNIASPRGSVGLPQADPCLGCAETPVASATTAVNGVTSAPLPTGLHFGTNQVGTGGGLNPQTLASPTPAPLTSGYSVGSPVISAQSAPSYDPPPSGVVIDGNMMMVRSTFQVGNSVGSEHTNYKRSRDNVTSERSSALPFSLSERVPCTDNFGPQPIEQRGHESTTWSTLTPERRSSFQLNHDEQSKLPPMGSRQLPLDARYPLDFNAYVLELDEGRCEDDLDEDDEDLQRFLDSCASVLVVPQTQSY</sequence>
<feature type="region of interest" description="Disordered" evidence="1">
    <location>
        <begin position="351"/>
        <end position="382"/>
    </location>
</feature>
<accession>A0A1G4I8B1</accession>
<feature type="region of interest" description="Disordered" evidence="1">
    <location>
        <begin position="425"/>
        <end position="445"/>
    </location>
</feature>
<dbReference type="RefSeq" id="XP_067079218.1">
    <property type="nucleotide sequence ID" value="XM_067223117.1"/>
</dbReference>
<dbReference type="AlphaFoldDB" id="A0A1G4I8B1"/>
<organism evidence="2 3">
    <name type="scientific">Trypanosoma equiperdum</name>
    <dbReference type="NCBI Taxonomy" id="5694"/>
    <lineage>
        <taxon>Eukaryota</taxon>
        <taxon>Discoba</taxon>
        <taxon>Euglenozoa</taxon>
        <taxon>Kinetoplastea</taxon>
        <taxon>Metakinetoplastina</taxon>
        <taxon>Trypanosomatida</taxon>
        <taxon>Trypanosomatidae</taxon>
        <taxon>Trypanosoma</taxon>
    </lineage>
</organism>
<dbReference type="VEuPathDB" id="TriTrypDB:TEOVI_000602600"/>
<feature type="region of interest" description="Disordered" evidence="1">
    <location>
        <begin position="490"/>
        <end position="512"/>
    </location>
</feature>
<dbReference type="GO" id="GO:0006281">
    <property type="term" value="P:DNA repair"/>
    <property type="evidence" value="ECO:0007669"/>
    <property type="project" value="TreeGrafter"/>
</dbReference>
<dbReference type="Gene3D" id="3.70.10.10">
    <property type="match status" value="1"/>
</dbReference>
<dbReference type="PANTHER" id="PTHR15237:SF0">
    <property type="entry name" value="CELL CYCLE CHECKPOINT CONTROL PROTEIN"/>
    <property type="match status" value="1"/>
</dbReference>
<gene>
    <name evidence="2" type="ORF">TEOVI_000602600</name>
</gene>
<feature type="region of interest" description="Disordered" evidence="1">
    <location>
        <begin position="526"/>
        <end position="548"/>
    </location>
</feature>
<evidence type="ECO:0000313" key="3">
    <source>
        <dbReference type="Proteomes" id="UP000195570"/>
    </source>
</evidence>
<evidence type="ECO:0000313" key="2">
    <source>
        <dbReference type="EMBL" id="SCU67973.1"/>
    </source>
</evidence>
<dbReference type="EMBL" id="CZPT02000860">
    <property type="protein sequence ID" value="SCU67973.1"/>
    <property type="molecule type" value="Genomic_DNA"/>
</dbReference>
<dbReference type="GO" id="GO:0030896">
    <property type="term" value="C:checkpoint clamp complex"/>
    <property type="evidence" value="ECO:0007669"/>
    <property type="project" value="InterPro"/>
</dbReference>
<dbReference type="GO" id="GO:0071479">
    <property type="term" value="P:cellular response to ionizing radiation"/>
    <property type="evidence" value="ECO:0007669"/>
    <property type="project" value="TreeGrafter"/>
</dbReference>
<proteinExistence type="predicted"/>
<dbReference type="GO" id="GO:0000076">
    <property type="term" value="P:DNA replication checkpoint signaling"/>
    <property type="evidence" value="ECO:0007669"/>
    <property type="project" value="TreeGrafter"/>
</dbReference>
<dbReference type="PANTHER" id="PTHR15237">
    <property type="entry name" value="DNA REPAIR PROTEIN RAD9"/>
    <property type="match status" value="1"/>
</dbReference>